<accession>A0A8B8F2H0</accession>
<dbReference type="AlphaFoldDB" id="A0A8B8F2H0"/>
<feature type="compositionally biased region" description="Basic and acidic residues" evidence="2">
    <location>
        <begin position="48"/>
        <end position="62"/>
    </location>
</feature>
<sequence>MAVLSGSKNTMDQNLSKENSTPISGSHCFGSGASIRYGYFDREKNKNAKIKHEGTRNNHDLIDGTGHFSEGRHWTQNPNKKTNNEAVVVRPSGTTTYADVAKKLKTIINVSTLNVNIKGLKQSNMGDFIIQVGKGPKQEEVAVRLKQAVIQALGAEAVVKHSPKTEIIEVRYLDSEKTEEEVIQVVVNSTDTTPDSMNVIRMLPSYGGNMMAVVKIKSINAYTLQKTGHLIIGLVRCRVRLKTQIARCYRCYNFGHFRASCRGTDRTAQCMKCGQENHKAKDCNVQPRCVL</sequence>
<keyword evidence="1" id="KW-0862">Zinc</keyword>
<evidence type="ECO:0000313" key="5">
    <source>
        <dbReference type="RefSeq" id="XP_025404974.1"/>
    </source>
</evidence>
<feature type="region of interest" description="Disordered" evidence="2">
    <location>
        <begin position="1"/>
        <end position="23"/>
    </location>
</feature>
<dbReference type="GO" id="GO:0008270">
    <property type="term" value="F:zinc ion binding"/>
    <property type="evidence" value="ECO:0007669"/>
    <property type="project" value="UniProtKB-KW"/>
</dbReference>
<evidence type="ECO:0000259" key="3">
    <source>
        <dbReference type="PROSITE" id="PS50158"/>
    </source>
</evidence>
<dbReference type="GeneID" id="112679399"/>
<evidence type="ECO:0000256" key="2">
    <source>
        <dbReference type="SAM" id="MobiDB-lite"/>
    </source>
</evidence>
<dbReference type="PROSITE" id="PS50158">
    <property type="entry name" value="ZF_CCHC"/>
    <property type="match status" value="1"/>
</dbReference>
<organism evidence="4 5">
    <name type="scientific">Sipha flava</name>
    <name type="common">yellow sugarcane aphid</name>
    <dbReference type="NCBI Taxonomy" id="143950"/>
    <lineage>
        <taxon>Eukaryota</taxon>
        <taxon>Metazoa</taxon>
        <taxon>Ecdysozoa</taxon>
        <taxon>Arthropoda</taxon>
        <taxon>Hexapoda</taxon>
        <taxon>Insecta</taxon>
        <taxon>Pterygota</taxon>
        <taxon>Neoptera</taxon>
        <taxon>Paraneoptera</taxon>
        <taxon>Hemiptera</taxon>
        <taxon>Sternorrhyncha</taxon>
        <taxon>Aphidomorpha</taxon>
        <taxon>Aphidoidea</taxon>
        <taxon>Aphididae</taxon>
        <taxon>Sipha</taxon>
    </lineage>
</organism>
<evidence type="ECO:0000313" key="4">
    <source>
        <dbReference type="Proteomes" id="UP000694846"/>
    </source>
</evidence>
<feature type="domain" description="CCHC-type" evidence="3">
    <location>
        <begin position="270"/>
        <end position="283"/>
    </location>
</feature>
<dbReference type="InterPro" id="IPR036875">
    <property type="entry name" value="Znf_CCHC_sf"/>
</dbReference>
<keyword evidence="4" id="KW-1185">Reference proteome</keyword>
<feature type="region of interest" description="Disordered" evidence="2">
    <location>
        <begin position="48"/>
        <end position="80"/>
    </location>
</feature>
<dbReference type="SUPFAM" id="SSF57756">
    <property type="entry name" value="Retrovirus zinc finger-like domains"/>
    <property type="match status" value="1"/>
</dbReference>
<dbReference type="Proteomes" id="UP000694846">
    <property type="component" value="Unplaced"/>
</dbReference>
<gene>
    <name evidence="5" type="primary">LOC112679399</name>
</gene>
<keyword evidence="1" id="KW-0863">Zinc-finger</keyword>
<dbReference type="GO" id="GO:0003676">
    <property type="term" value="F:nucleic acid binding"/>
    <property type="evidence" value="ECO:0007669"/>
    <property type="project" value="InterPro"/>
</dbReference>
<dbReference type="InterPro" id="IPR001878">
    <property type="entry name" value="Znf_CCHC"/>
</dbReference>
<evidence type="ECO:0000256" key="1">
    <source>
        <dbReference type="PROSITE-ProRule" id="PRU00047"/>
    </source>
</evidence>
<proteinExistence type="predicted"/>
<name>A0A8B8F2H0_9HEMI</name>
<reference evidence="5" key="1">
    <citation type="submission" date="2025-08" db="UniProtKB">
        <authorList>
            <consortium name="RefSeq"/>
        </authorList>
    </citation>
    <scope>IDENTIFICATION</scope>
    <source>
        <tissue evidence="5">Whole body</tissue>
    </source>
</reference>
<keyword evidence="1" id="KW-0479">Metal-binding</keyword>
<dbReference type="SMART" id="SM00343">
    <property type="entry name" value="ZnF_C2HC"/>
    <property type="match status" value="2"/>
</dbReference>
<protein>
    <submittedName>
        <fullName evidence="5">Uncharacterized protein LOC112679399</fullName>
    </submittedName>
</protein>
<dbReference type="Gene3D" id="4.10.60.10">
    <property type="entry name" value="Zinc finger, CCHC-type"/>
    <property type="match status" value="1"/>
</dbReference>
<dbReference type="OrthoDB" id="6627371at2759"/>
<dbReference type="RefSeq" id="XP_025404974.1">
    <property type="nucleotide sequence ID" value="XM_025549189.1"/>
</dbReference>